<evidence type="ECO:0000256" key="1">
    <source>
        <dbReference type="ARBA" id="ARBA00038494"/>
    </source>
</evidence>
<keyword evidence="5" id="KW-1185">Reference proteome</keyword>
<dbReference type="InterPro" id="IPR029044">
    <property type="entry name" value="Nucleotide-diphossugar_trans"/>
</dbReference>
<dbReference type="Pfam" id="PF00535">
    <property type="entry name" value="Glycos_transf_2"/>
    <property type="match status" value="1"/>
</dbReference>
<dbReference type="PANTHER" id="PTHR43630:SF2">
    <property type="entry name" value="GLYCOSYLTRANSFERASE"/>
    <property type="match status" value="1"/>
</dbReference>
<dbReference type="RefSeq" id="WP_189362736.1">
    <property type="nucleotide sequence ID" value="NZ_BMWZ01000012.1"/>
</dbReference>
<dbReference type="EMBL" id="BMWZ01000012">
    <property type="protein sequence ID" value="GGZ93553.1"/>
    <property type="molecule type" value="Genomic_DNA"/>
</dbReference>
<reference evidence="4" key="2">
    <citation type="submission" date="2020-09" db="EMBL/GenBank/DDBJ databases">
        <authorList>
            <person name="Sun Q."/>
            <person name="Kim S."/>
        </authorList>
    </citation>
    <scope>NUCLEOTIDE SEQUENCE</scope>
    <source>
        <strain evidence="4">KCTC 12710</strain>
    </source>
</reference>
<gene>
    <name evidence="4" type="ORF">GCM10007028_34950</name>
</gene>
<sequence>MNTNTKIPITVIVSVKNEELNLPYCLEKLHPFSEVIVVDSQSTDRTPTIVKEFDFKLVDFRWNGQFPKKRNWALQNVNIKHNWVLFLDADEFVTESFLDEIQDTINSTKHSGFWIFYNNYFLGKEQKYGLKMRKLALFKKDAGLFEKIEEDSWSHLDMEVHEHPEISGSVGNIKNTIIHKDFKSLEHYISRHNAYSTWEAKRYMFNKVNGFSNLTFRQKLKYNLLSSGMLPLIYFIGTFIFKLGILDGMSGYYFAKYKAHYFFQIQTKIKELNKIKL</sequence>
<feature type="transmembrane region" description="Helical" evidence="2">
    <location>
        <begin position="222"/>
        <end position="245"/>
    </location>
</feature>
<dbReference type="Proteomes" id="UP000636004">
    <property type="component" value="Unassembled WGS sequence"/>
</dbReference>
<accession>A0A918VFM0</accession>
<dbReference type="SUPFAM" id="SSF53448">
    <property type="entry name" value="Nucleotide-diphospho-sugar transferases"/>
    <property type="match status" value="1"/>
</dbReference>
<evidence type="ECO:0000256" key="2">
    <source>
        <dbReference type="SAM" id="Phobius"/>
    </source>
</evidence>
<comment type="caution">
    <text evidence="4">The sequence shown here is derived from an EMBL/GenBank/DDBJ whole genome shotgun (WGS) entry which is preliminary data.</text>
</comment>
<evidence type="ECO:0000259" key="3">
    <source>
        <dbReference type="Pfam" id="PF00535"/>
    </source>
</evidence>
<dbReference type="AlphaFoldDB" id="A0A918VFM0"/>
<comment type="similarity">
    <text evidence="1">Belongs to the glycosyltransferase 2 family. WaaE/KdtX subfamily.</text>
</comment>
<reference evidence="4" key="1">
    <citation type="journal article" date="2014" name="Int. J. Syst. Evol. Microbiol.">
        <title>Complete genome sequence of Corynebacterium casei LMG S-19264T (=DSM 44701T), isolated from a smear-ripened cheese.</title>
        <authorList>
            <consortium name="US DOE Joint Genome Institute (JGI-PGF)"/>
            <person name="Walter F."/>
            <person name="Albersmeier A."/>
            <person name="Kalinowski J."/>
            <person name="Ruckert C."/>
        </authorList>
    </citation>
    <scope>NUCLEOTIDE SEQUENCE</scope>
    <source>
        <strain evidence="4">KCTC 12710</strain>
    </source>
</reference>
<evidence type="ECO:0000313" key="5">
    <source>
        <dbReference type="Proteomes" id="UP000636004"/>
    </source>
</evidence>
<keyword evidence="2" id="KW-1133">Transmembrane helix</keyword>
<evidence type="ECO:0000313" key="4">
    <source>
        <dbReference type="EMBL" id="GGZ93553.1"/>
    </source>
</evidence>
<dbReference type="CDD" id="cd02511">
    <property type="entry name" value="Beta4Glucosyltransferase"/>
    <property type="match status" value="1"/>
</dbReference>
<dbReference type="Gene3D" id="3.90.550.10">
    <property type="entry name" value="Spore Coat Polysaccharide Biosynthesis Protein SpsA, Chain A"/>
    <property type="match status" value="1"/>
</dbReference>
<dbReference type="PANTHER" id="PTHR43630">
    <property type="entry name" value="POLY-BETA-1,6-N-ACETYL-D-GLUCOSAMINE SYNTHASE"/>
    <property type="match status" value="1"/>
</dbReference>
<proteinExistence type="inferred from homology"/>
<name>A0A918VFM0_9FLAO</name>
<organism evidence="4 5">
    <name type="scientific">Algibacter mikhailovii</name>
    <dbReference type="NCBI Taxonomy" id="425498"/>
    <lineage>
        <taxon>Bacteria</taxon>
        <taxon>Pseudomonadati</taxon>
        <taxon>Bacteroidota</taxon>
        <taxon>Flavobacteriia</taxon>
        <taxon>Flavobacteriales</taxon>
        <taxon>Flavobacteriaceae</taxon>
        <taxon>Algibacter</taxon>
    </lineage>
</organism>
<keyword evidence="2" id="KW-0472">Membrane</keyword>
<feature type="domain" description="Glycosyltransferase 2-like" evidence="3">
    <location>
        <begin position="10"/>
        <end position="130"/>
    </location>
</feature>
<dbReference type="InterPro" id="IPR001173">
    <property type="entry name" value="Glyco_trans_2-like"/>
</dbReference>
<protein>
    <submittedName>
        <fullName evidence="4">Alpha-L-glycero-D-manno-heptose beta-1,4-glucosyltransferase</fullName>
    </submittedName>
</protein>
<keyword evidence="2" id="KW-0812">Transmembrane</keyword>